<dbReference type="EMBL" id="HBUE01122993">
    <property type="protein sequence ID" value="CAG6493200.1"/>
    <property type="molecule type" value="Transcribed_RNA"/>
</dbReference>
<proteinExistence type="predicted"/>
<reference evidence="4" key="1">
    <citation type="submission" date="2021-05" db="EMBL/GenBank/DDBJ databases">
        <authorList>
            <person name="Alioto T."/>
            <person name="Alioto T."/>
            <person name="Gomez Garrido J."/>
        </authorList>
    </citation>
    <scope>NUCLEOTIDE SEQUENCE</scope>
</reference>
<dbReference type="EMBL" id="HBUE01334978">
    <property type="protein sequence ID" value="CAG6595383.1"/>
    <property type="molecule type" value="Transcribed_RNA"/>
</dbReference>
<dbReference type="InterPro" id="IPR036179">
    <property type="entry name" value="Ig-like_dom_sf"/>
</dbReference>
<feature type="compositionally biased region" description="Low complexity" evidence="1">
    <location>
        <begin position="32"/>
        <end position="49"/>
    </location>
</feature>
<protein>
    <submittedName>
        <fullName evidence="4">Neural/ectodermal development factor IMP-L2</fullName>
    </submittedName>
</protein>
<evidence type="ECO:0000256" key="1">
    <source>
        <dbReference type="SAM" id="MobiDB-lite"/>
    </source>
</evidence>
<feature type="chain" id="PRO_5033955191" evidence="2">
    <location>
        <begin position="23"/>
        <end position="105"/>
    </location>
</feature>
<dbReference type="InterPro" id="IPR013783">
    <property type="entry name" value="Ig-like_fold"/>
</dbReference>
<feature type="region of interest" description="Disordered" evidence="1">
    <location>
        <begin position="30"/>
        <end position="57"/>
    </location>
</feature>
<name>A0A8D8KVF8_CULPI</name>
<feature type="signal peptide" evidence="2">
    <location>
        <begin position="1"/>
        <end position="22"/>
    </location>
</feature>
<accession>A0A8D8KVF8</accession>
<organism evidence="4">
    <name type="scientific">Culex pipiens</name>
    <name type="common">House mosquito</name>
    <dbReference type="NCBI Taxonomy" id="7175"/>
    <lineage>
        <taxon>Eukaryota</taxon>
        <taxon>Metazoa</taxon>
        <taxon>Ecdysozoa</taxon>
        <taxon>Arthropoda</taxon>
        <taxon>Hexapoda</taxon>
        <taxon>Insecta</taxon>
        <taxon>Pterygota</taxon>
        <taxon>Neoptera</taxon>
        <taxon>Endopterygota</taxon>
        <taxon>Diptera</taxon>
        <taxon>Nematocera</taxon>
        <taxon>Culicoidea</taxon>
        <taxon>Culicidae</taxon>
        <taxon>Culicinae</taxon>
        <taxon>Culicini</taxon>
        <taxon>Culex</taxon>
        <taxon>Culex</taxon>
    </lineage>
</organism>
<dbReference type="Pfam" id="PF07679">
    <property type="entry name" value="I-set"/>
    <property type="match status" value="1"/>
</dbReference>
<evidence type="ECO:0000259" key="3">
    <source>
        <dbReference type="PROSITE" id="PS50835"/>
    </source>
</evidence>
<sequence>MMHLKILYLALALTALAPQINGRAVDLDQDNSLSASSSSSSSSSSASASRVSRPNFVKITSQPPAQVTQIRGTTIELECEVMGSPTPYVQWVHGSGQTADVSIPS</sequence>
<dbReference type="EMBL" id="HBUE01228221">
    <property type="protein sequence ID" value="CAG6543261.1"/>
    <property type="molecule type" value="Transcribed_RNA"/>
</dbReference>
<dbReference type="Gene3D" id="2.60.40.10">
    <property type="entry name" value="Immunoglobulins"/>
    <property type="match status" value="1"/>
</dbReference>
<dbReference type="InterPro" id="IPR007110">
    <property type="entry name" value="Ig-like_dom"/>
</dbReference>
<dbReference type="AlphaFoldDB" id="A0A8D8KVF8"/>
<evidence type="ECO:0000313" key="4">
    <source>
        <dbReference type="EMBL" id="CAG6595383.1"/>
    </source>
</evidence>
<dbReference type="SUPFAM" id="SSF48726">
    <property type="entry name" value="Immunoglobulin"/>
    <property type="match status" value="1"/>
</dbReference>
<feature type="domain" description="Ig-like" evidence="3">
    <location>
        <begin position="54"/>
        <end position="105"/>
    </location>
</feature>
<evidence type="ECO:0000256" key="2">
    <source>
        <dbReference type="SAM" id="SignalP"/>
    </source>
</evidence>
<dbReference type="PROSITE" id="PS50835">
    <property type="entry name" value="IG_LIKE"/>
    <property type="match status" value="1"/>
</dbReference>
<dbReference type="InterPro" id="IPR013098">
    <property type="entry name" value="Ig_I-set"/>
</dbReference>
<keyword evidence="2" id="KW-0732">Signal</keyword>